<dbReference type="InterPro" id="IPR000305">
    <property type="entry name" value="GIY-YIG_endonuc"/>
</dbReference>
<keyword evidence="3" id="KW-0378">Hydrolase</keyword>
<evidence type="ECO:0000256" key="1">
    <source>
        <dbReference type="ARBA" id="ARBA00007435"/>
    </source>
</evidence>
<dbReference type="CDD" id="cd10449">
    <property type="entry name" value="GIY-YIG_SLX1_like"/>
    <property type="match status" value="1"/>
</dbReference>
<dbReference type="Pfam" id="PF01541">
    <property type="entry name" value="GIY-YIG"/>
    <property type="match status" value="1"/>
</dbReference>
<dbReference type="SUPFAM" id="SSF82771">
    <property type="entry name" value="GIY-YIG endonuclease"/>
    <property type="match status" value="1"/>
</dbReference>
<dbReference type="GO" id="GO:0004519">
    <property type="term" value="F:endonuclease activity"/>
    <property type="evidence" value="ECO:0007669"/>
    <property type="project" value="UniProtKB-KW"/>
</dbReference>
<gene>
    <name evidence="3" type="ORF">A4D02_35175</name>
</gene>
<evidence type="ECO:0000313" key="3">
    <source>
        <dbReference type="EMBL" id="OQP44383.1"/>
    </source>
</evidence>
<evidence type="ECO:0000259" key="2">
    <source>
        <dbReference type="PROSITE" id="PS50164"/>
    </source>
</evidence>
<dbReference type="InterPro" id="IPR035901">
    <property type="entry name" value="GIY-YIG_endonuc_sf"/>
</dbReference>
<keyword evidence="4" id="KW-1185">Reference proteome</keyword>
<dbReference type="Gene3D" id="3.40.1440.10">
    <property type="entry name" value="GIY-YIG endonuclease"/>
    <property type="match status" value="1"/>
</dbReference>
<dbReference type="PROSITE" id="PS50164">
    <property type="entry name" value="GIY_YIG"/>
    <property type="match status" value="1"/>
</dbReference>
<proteinExistence type="inferred from homology"/>
<keyword evidence="3" id="KW-0540">Nuclease</keyword>
<organism evidence="3 4">
    <name type="scientific">Niastella koreensis</name>
    <dbReference type="NCBI Taxonomy" id="354356"/>
    <lineage>
        <taxon>Bacteria</taxon>
        <taxon>Pseudomonadati</taxon>
        <taxon>Bacteroidota</taxon>
        <taxon>Chitinophagia</taxon>
        <taxon>Chitinophagales</taxon>
        <taxon>Chitinophagaceae</taxon>
        <taxon>Niastella</taxon>
    </lineage>
</organism>
<accession>A0ABX3NS87</accession>
<keyword evidence="3" id="KW-0255">Endonuclease</keyword>
<evidence type="ECO:0000313" key="4">
    <source>
        <dbReference type="Proteomes" id="UP000192277"/>
    </source>
</evidence>
<dbReference type="InterPro" id="IPR050190">
    <property type="entry name" value="UPF0213_domain"/>
</dbReference>
<sequence>MYTVYVLYSIRFDKIYIGYTSDLEDRFKSHNELATKGWTIRFRPWSILYTEDFDSKSEAMKREKQLKSAAGRTYIRGLVFSHYPS</sequence>
<reference evidence="3 4" key="1">
    <citation type="submission" date="2016-04" db="EMBL/GenBank/DDBJ databases">
        <authorList>
            <person name="Chen L."/>
            <person name="Zhuang W."/>
            <person name="Wang G."/>
        </authorList>
    </citation>
    <scope>NUCLEOTIDE SEQUENCE [LARGE SCALE GENOMIC DNA]</scope>
    <source>
        <strain evidence="4">GR20</strain>
    </source>
</reference>
<comment type="similarity">
    <text evidence="1">Belongs to the UPF0213 family.</text>
</comment>
<dbReference type="PANTHER" id="PTHR34477:SF1">
    <property type="entry name" value="UPF0213 PROTEIN YHBQ"/>
    <property type="match status" value="1"/>
</dbReference>
<protein>
    <submittedName>
        <fullName evidence="3">Endonuclease</fullName>
    </submittedName>
</protein>
<feature type="domain" description="GIY-YIG" evidence="2">
    <location>
        <begin position="1"/>
        <end position="76"/>
    </location>
</feature>
<comment type="caution">
    <text evidence="3">The sequence shown here is derived from an EMBL/GenBank/DDBJ whole genome shotgun (WGS) entry which is preliminary data.</text>
</comment>
<dbReference type="EMBL" id="LWBO01000026">
    <property type="protein sequence ID" value="OQP44383.1"/>
    <property type="molecule type" value="Genomic_DNA"/>
</dbReference>
<name>A0ABX3NS87_9BACT</name>
<dbReference type="RefSeq" id="WP_014216639.1">
    <property type="nucleotide sequence ID" value="NZ_LWBO01000026.1"/>
</dbReference>
<dbReference type="Proteomes" id="UP000192277">
    <property type="component" value="Unassembled WGS sequence"/>
</dbReference>
<dbReference type="PANTHER" id="PTHR34477">
    <property type="entry name" value="UPF0213 PROTEIN YHBQ"/>
    <property type="match status" value="1"/>
</dbReference>